<dbReference type="PANTHER" id="PTHR19136">
    <property type="entry name" value="MOLYBDENUM COFACTOR GUANYLYLTRANSFERASE"/>
    <property type="match status" value="1"/>
</dbReference>
<evidence type="ECO:0000256" key="5">
    <source>
        <dbReference type="ARBA" id="ARBA00022842"/>
    </source>
</evidence>
<evidence type="ECO:0000313" key="9">
    <source>
        <dbReference type="EMBL" id="MBM6754577.1"/>
    </source>
</evidence>
<evidence type="ECO:0000256" key="4">
    <source>
        <dbReference type="ARBA" id="ARBA00022741"/>
    </source>
</evidence>
<evidence type="ECO:0000256" key="2">
    <source>
        <dbReference type="ARBA" id="ARBA00022679"/>
    </source>
</evidence>
<evidence type="ECO:0000256" key="1">
    <source>
        <dbReference type="ARBA" id="ARBA00022490"/>
    </source>
</evidence>
<keyword evidence="6" id="KW-0342">GTP-binding</keyword>
<keyword evidence="7" id="KW-0501">Molybdenum cofactor biosynthesis</keyword>
<evidence type="ECO:0000313" key="10">
    <source>
        <dbReference type="Proteomes" id="UP000776629"/>
    </source>
</evidence>
<dbReference type="InterPro" id="IPR029044">
    <property type="entry name" value="Nucleotide-diphossugar_trans"/>
</dbReference>
<evidence type="ECO:0000256" key="3">
    <source>
        <dbReference type="ARBA" id="ARBA00022723"/>
    </source>
</evidence>
<dbReference type="Pfam" id="PF12804">
    <property type="entry name" value="NTP_transf_3"/>
    <property type="match status" value="1"/>
</dbReference>
<reference evidence="9 10" key="1">
    <citation type="journal article" date="2021" name="Sci. Rep.">
        <title>The distribution of antibiotic resistance genes in chicken gut microbiota commensals.</title>
        <authorList>
            <person name="Juricova H."/>
            <person name="Matiasovicova J."/>
            <person name="Kubasova T."/>
            <person name="Cejkova D."/>
            <person name="Rychlik I."/>
        </authorList>
    </citation>
    <scope>NUCLEOTIDE SEQUENCE [LARGE SCALE GENOMIC DNA]</scope>
    <source>
        <strain evidence="9 10">An810</strain>
    </source>
</reference>
<evidence type="ECO:0000256" key="7">
    <source>
        <dbReference type="ARBA" id="ARBA00023150"/>
    </source>
</evidence>
<gene>
    <name evidence="9" type="ORF">H5993_07380</name>
</gene>
<dbReference type="SUPFAM" id="SSF53448">
    <property type="entry name" value="Nucleotide-diphospho-sugar transferases"/>
    <property type="match status" value="1"/>
</dbReference>
<sequence>MVERVVTSSLENKPYGLVLAGGQSRRFGRDKALAIIAQEPNVLIAVKRLLPVCQQVIVVANKNNLVAIRNLVAKFERCQVIVDQPPYLGIGPLGGIYAGLSKFSPNQKVNLIITAVDYPQLPPKVFQELVSHPQVYLADLVKAHYTLAHLITSKAVITTWLAEHSRHRLQDFLKELACQPLTSPTNLVNCNYQRRIDNDQK</sequence>
<dbReference type="CDD" id="cd02503">
    <property type="entry name" value="MobA"/>
    <property type="match status" value="1"/>
</dbReference>
<keyword evidence="3" id="KW-0479">Metal-binding</keyword>
<comment type="caution">
    <text evidence="9">The sequence shown here is derived from an EMBL/GenBank/DDBJ whole genome shotgun (WGS) entry which is preliminary data.</text>
</comment>
<dbReference type="Proteomes" id="UP000776629">
    <property type="component" value="Unassembled WGS sequence"/>
</dbReference>
<evidence type="ECO:0000259" key="8">
    <source>
        <dbReference type="Pfam" id="PF12804"/>
    </source>
</evidence>
<dbReference type="InterPro" id="IPR013482">
    <property type="entry name" value="Molybde_CF_guanTrfase"/>
</dbReference>
<keyword evidence="2" id="KW-0808">Transferase</keyword>
<proteinExistence type="predicted"/>
<dbReference type="EMBL" id="JACJJQ010000036">
    <property type="protein sequence ID" value="MBM6754577.1"/>
    <property type="molecule type" value="Genomic_DNA"/>
</dbReference>
<protein>
    <submittedName>
        <fullName evidence="9">Molybdenum cofactor guanylyltransferase</fullName>
    </submittedName>
</protein>
<keyword evidence="9" id="KW-0548">Nucleotidyltransferase</keyword>
<dbReference type="GO" id="GO:0016779">
    <property type="term" value="F:nucleotidyltransferase activity"/>
    <property type="evidence" value="ECO:0007669"/>
    <property type="project" value="UniProtKB-KW"/>
</dbReference>
<dbReference type="Gene3D" id="3.90.550.10">
    <property type="entry name" value="Spore Coat Polysaccharide Biosynthesis Protein SpsA, Chain A"/>
    <property type="match status" value="1"/>
</dbReference>
<keyword evidence="4" id="KW-0547">Nucleotide-binding</keyword>
<name>A0ABS2EQ01_9LACO</name>
<evidence type="ECO:0000256" key="6">
    <source>
        <dbReference type="ARBA" id="ARBA00023134"/>
    </source>
</evidence>
<accession>A0ABS2EQ01</accession>
<organism evidence="9 10">
    <name type="scientific">Limosilactobacillus alvi</name>
    <dbReference type="NCBI Taxonomy" id="990412"/>
    <lineage>
        <taxon>Bacteria</taxon>
        <taxon>Bacillati</taxon>
        <taxon>Bacillota</taxon>
        <taxon>Bacilli</taxon>
        <taxon>Lactobacillales</taxon>
        <taxon>Lactobacillaceae</taxon>
        <taxon>Limosilactobacillus</taxon>
    </lineage>
</organism>
<dbReference type="PANTHER" id="PTHR19136:SF81">
    <property type="entry name" value="MOLYBDENUM COFACTOR GUANYLYLTRANSFERASE"/>
    <property type="match status" value="1"/>
</dbReference>
<keyword evidence="10" id="KW-1185">Reference proteome</keyword>
<keyword evidence="5" id="KW-0460">Magnesium</keyword>
<feature type="domain" description="MobA-like NTP transferase" evidence="8">
    <location>
        <begin position="16"/>
        <end position="175"/>
    </location>
</feature>
<keyword evidence="1" id="KW-0963">Cytoplasm</keyword>
<dbReference type="InterPro" id="IPR025877">
    <property type="entry name" value="MobA-like_NTP_Trfase"/>
</dbReference>